<comment type="subcellular location">
    <subcellularLocation>
        <location evidence="1">Cell membrane</location>
        <topology evidence="1">Lipid-anchor</topology>
    </subcellularLocation>
</comment>
<sequence length="353" mass="38307">MKLRIIIIHNNVYSSTILGGFKLYKEIKGKKLLRLIGVGLLALALAACSEKEATQGQSSAKESDQTSSESKEAQTRTLTDAMGNEVEVPANPERIIASYLEDNLVALGVKPVAQWSVNDGKSIQGYLQNGLKDIPTIPHDLPFEAVQEMNPDLIIMDSASMVEGGKYEQYSQIAPTYVIGTEVNNDWRDELIQVGKVLGKEDLAQQALDNYDTKAAEAKATIEEELGNPSVAAIWLVGGKFFMVSETLSSGAVMYGDLGLKVPEVVKEISASATGNWSEISLEKLAELDADHLFLINSDAATGSAPLSENLWKSIPAVEAGDLYEFSPDESWLYTGTIANEQIIDHILNSLVK</sequence>
<dbReference type="SUPFAM" id="SSF53807">
    <property type="entry name" value="Helical backbone' metal receptor"/>
    <property type="match status" value="1"/>
</dbReference>
<comment type="similarity">
    <text evidence="2">Belongs to the bacterial solute-binding protein 8 family.</text>
</comment>
<dbReference type="Proteomes" id="UP000663981">
    <property type="component" value="Unassembled WGS sequence"/>
</dbReference>
<keyword evidence="3" id="KW-0813">Transport</keyword>
<accession>A0ABS3N336</accession>
<organism evidence="7 8">
    <name type="scientific">Metabacillus bambusae</name>
    <dbReference type="NCBI Taxonomy" id="2795218"/>
    <lineage>
        <taxon>Bacteria</taxon>
        <taxon>Bacillati</taxon>
        <taxon>Bacillota</taxon>
        <taxon>Bacilli</taxon>
        <taxon>Bacillales</taxon>
        <taxon>Bacillaceae</taxon>
        <taxon>Metabacillus</taxon>
    </lineage>
</organism>
<dbReference type="PANTHER" id="PTHR30532">
    <property type="entry name" value="IRON III DICITRATE-BINDING PERIPLASMIC PROTEIN"/>
    <property type="match status" value="1"/>
</dbReference>
<protein>
    <submittedName>
        <fullName evidence="7">ABC transporter substrate-binding protein</fullName>
    </submittedName>
</protein>
<evidence type="ECO:0000313" key="8">
    <source>
        <dbReference type="Proteomes" id="UP000663981"/>
    </source>
</evidence>
<feature type="domain" description="Fe/B12 periplasmic-binding" evidence="6">
    <location>
        <begin position="92"/>
        <end position="353"/>
    </location>
</feature>
<evidence type="ECO:0000256" key="1">
    <source>
        <dbReference type="ARBA" id="ARBA00004193"/>
    </source>
</evidence>
<feature type="compositionally biased region" description="Basic and acidic residues" evidence="5">
    <location>
        <begin position="61"/>
        <end position="74"/>
    </location>
</feature>
<dbReference type="PROSITE" id="PS50983">
    <property type="entry name" value="FE_B12_PBP"/>
    <property type="match status" value="1"/>
</dbReference>
<evidence type="ECO:0000256" key="4">
    <source>
        <dbReference type="ARBA" id="ARBA00022729"/>
    </source>
</evidence>
<reference evidence="7 8" key="1">
    <citation type="submission" date="2021-03" db="EMBL/GenBank/DDBJ databases">
        <title>Whole genome sequence of Metabacillus bambusae BG109.</title>
        <authorList>
            <person name="Jeong J.W."/>
        </authorList>
    </citation>
    <scope>NUCLEOTIDE SEQUENCE [LARGE SCALE GENOMIC DNA]</scope>
    <source>
        <strain evidence="7 8">BG109</strain>
    </source>
</reference>
<dbReference type="InterPro" id="IPR002491">
    <property type="entry name" value="ABC_transptr_periplasmic_BD"/>
</dbReference>
<name>A0ABS3N336_9BACI</name>
<feature type="region of interest" description="Disordered" evidence="5">
    <location>
        <begin position="54"/>
        <end position="84"/>
    </location>
</feature>
<dbReference type="EMBL" id="JAGDEL010000009">
    <property type="protein sequence ID" value="MBO1512643.1"/>
    <property type="molecule type" value="Genomic_DNA"/>
</dbReference>
<keyword evidence="4" id="KW-0732">Signal</keyword>
<evidence type="ECO:0000256" key="2">
    <source>
        <dbReference type="ARBA" id="ARBA00008814"/>
    </source>
</evidence>
<comment type="caution">
    <text evidence="7">The sequence shown here is derived from an EMBL/GenBank/DDBJ whole genome shotgun (WGS) entry which is preliminary data.</text>
</comment>
<dbReference type="Pfam" id="PF01497">
    <property type="entry name" value="Peripla_BP_2"/>
    <property type="match status" value="1"/>
</dbReference>
<evidence type="ECO:0000259" key="6">
    <source>
        <dbReference type="PROSITE" id="PS50983"/>
    </source>
</evidence>
<dbReference type="InterPro" id="IPR051313">
    <property type="entry name" value="Bact_iron-sidero_bind"/>
</dbReference>
<gene>
    <name evidence="7" type="ORF">I7822_13290</name>
</gene>
<dbReference type="Gene3D" id="3.40.50.1980">
    <property type="entry name" value="Nitrogenase molybdenum iron protein domain"/>
    <property type="match status" value="2"/>
</dbReference>
<evidence type="ECO:0000256" key="5">
    <source>
        <dbReference type="SAM" id="MobiDB-lite"/>
    </source>
</evidence>
<evidence type="ECO:0000313" key="7">
    <source>
        <dbReference type="EMBL" id="MBO1512643.1"/>
    </source>
</evidence>
<keyword evidence="8" id="KW-1185">Reference proteome</keyword>
<proteinExistence type="inferred from homology"/>
<dbReference type="PANTHER" id="PTHR30532:SF29">
    <property type="entry name" value="FE(3+) DICITRATE-BINDING PERIPLASMIC PROTEIN"/>
    <property type="match status" value="1"/>
</dbReference>
<evidence type="ECO:0000256" key="3">
    <source>
        <dbReference type="ARBA" id="ARBA00022448"/>
    </source>
</evidence>